<gene>
    <name evidence="1" type="ORF">L6164_012896</name>
</gene>
<dbReference type="EMBL" id="CM039430">
    <property type="protein sequence ID" value="KAI4345802.1"/>
    <property type="molecule type" value="Genomic_DNA"/>
</dbReference>
<evidence type="ECO:0000313" key="2">
    <source>
        <dbReference type="Proteomes" id="UP000828941"/>
    </source>
</evidence>
<sequence>MSTSSTLLVMFLGVLLLSTPSLTDNKQPFLEEKPPHVEKPCRSLIHCKLGHDPTSYKPQSQKAGAEHKVNPDADNRYSP</sequence>
<reference evidence="1 2" key="1">
    <citation type="journal article" date="2022" name="DNA Res.">
        <title>Chromosomal-level genome assembly of the orchid tree Bauhinia variegata (Leguminosae; Cercidoideae) supports the allotetraploid origin hypothesis of Bauhinia.</title>
        <authorList>
            <person name="Zhong Y."/>
            <person name="Chen Y."/>
            <person name="Zheng D."/>
            <person name="Pang J."/>
            <person name="Liu Y."/>
            <person name="Luo S."/>
            <person name="Meng S."/>
            <person name="Qian L."/>
            <person name="Wei D."/>
            <person name="Dai S."/>
            <person name="Zhou R."/>
        </authorList>
    </citation>
    <scope>NUCLEOTIDE SEQUENCE [LARGE SCALE GENOMIC DNA]</scope>
    <source>
        <strain evidence="1">BV-YZ2020</strain>
    </source>
</reference>
<comment type="caution">
    <text evidence="1">The sequence shown here is derived from an EMBL/GenBank/DDBJ whole genome shotgun (WGS) entry which is preliminary data.</text>
</comment>
<evidence type="ECO:0000313" key="1">
    <source>
        <dbReference type="EMBL" id="KAI4345802.1"/>
    </source>
</evidence>
<accession>A0ACB9PBD2</accession>
<dbReference type="Proteomes" id="UP000828941">
    <property type="component" value="Chromosome 5"/>
</dbReference>
<name>A0ACB9PBD2_BAUVA</name>
<keyword evidence="2" id="KW-1185">Reference proteome</keyword>
<protein>
    <submittedName>
        <fullName evidence="1">Uncharacterized protein</fullName>
    </submittedName>
</protein>
<organism evidence="1 2">
    <name type="scientific">Bauhinia variegata</name>
    <name type="common">Purple orchid tree</name>
    <name type="synonym">Phanera variegata</name>
    <dbReference type="NCBI Taxonomy" id="167791"/>
    <lineage>
        <taxon>Eukaryota</taxon>
        <taxon>Viridiplantae</taxon>
        <taxon>Streptophyta</taxon>
        <taxon>Embryophyta</taxon>
        <taxon>Tracheophyta</taxon>
        <taxon>Spermatophyta</taxon>
        <taxon>Magnoliopsida</taxon>
        <taxon>eudicotyledons</taxon>
        <taxon>Gunneridae</taxon>
        <taxon>Pentapetalae</taxon>
        <taxon>rosids</taxon>
        <taxon>fabids</taxon>
        <taxon>Fabales</taxon>
        <taxon>Fabaceae</taxon>
        <taxon>Cercidoideae</taxon>
        <taxon>Cercideae</taxon>
        <taxon>Bauhiniinae</taxon>
        <taxon>Bauhinia</taxon>
    </lineage>
</organism>
<proteinExistence type="predicted"/>